<dbReference type="PROSITE" id="PS51257">
    <property type="entry name" value="PROKAR_LIPOPROTEIN"/>
    <property type="match status" value="1"/>
</dbReference>
<evidence type="ECO:0000313" key="2">
    <source>
        <dbReference type="EMBL" id="EMQ97572.1"/>
    </source>
</evidence>
<dbReference type="SMART" id="SM00909">
    <property type="entry name" value="Germane"/>
    <property type="match status" value="1"/>
</dbReference>
<gene>
    <name evidence="2" type="ORF">ADIAG_02952</name>
</gene>
<dbReference type="EMBL" id="AOCK01000009">
    <property type="protein sequence ID" value="EMQ97572.1"/>
    <property type="molecule type" value="Genomic_DNA"/>
</dbReference>
<dbReference type="Pfam" id="PF10646">
    <property type="entry name" value="Germane"/>
    <property type="match status" value="1"/>
</dbReference>
<protein>
    <submittedName>
        <fullName evidence="2">Spore germination protein</fullName>
    </submittedName>
</protein>
<organism evidence="2 3">
    <name type="scientific">Paeniglutamicibacter gangotriensis Lz1y</name>
    <dbReference type="NCBI Taxonomy" id="1276920"/>
    <lineage>
        <taxon>Bacteria</taxon>
        <taxon>Bacillati</taxon>
        <taxon>Actinomycetota</taxon>
        <taxon>Actinomycetes</taxon>
        <taxon>Micrococcales</taxon>
        <taxon>Micrococcaceae</taxon>
        <taxon>Paeniglutamicibacter</taxon>
    </lineage>
</organism>
<dbReference type="PATRIC" id="fig|1276920.7.peg.2957"/>
<name>M7MMJ2_9MICC</name>
<keyword evidence="3" id="KW-1185">Reference proteome</keyword>
<feature type="domain" description="GerMN" evidence="1">
    <location>
        <begin position="93"/>
        <end position="190"/>
    </location>
</feature>
<evidence type="ECO:0000313" key="3">
    <source>
        <dbReference type="Proteomes" id="UP000012015"/>
    </source>
</evidence>
<evidence type="ECO:0000259" key="1">
    <source>
        <dbReference type="SMART" id="SM00909"/>
    </source>
</evidence>
<dbReference type="Proteomes" id="UP000012015">
    <property type="component" value="Unassembled WGS sequence"/>
</dbReference>
<reference evidence="2 3" key="1">
    <citation type="journal article" date="2013" name="Genome Announc.">
        <title>Draft Genome Sequence of Arthrobacter gangotriensis Strain Lz1yT, Isolated from a Penguin Rookery Soil Sample Collected in Antarctica, near the Indian Station Dakshin Gangotri.</title>
        <authorList>
            <person name="Shivaji S."/>
            <person name="Ara S."/>
            <person name="Bandi S."/>
            <person name="Singh A."/>
            <person name="Kumar Pinnaka A."/>
        </authorList>
    </citation>
    <scope>NUCLEOTIDE SEQUENCE [LARGE SCALE GENOMIC DNA]</scope>
    <source>
        <strain evidence="2 3">Lz1y</strain>
    </source>
</reference>
<dbReference type="STRING" id="1276920.ADIAG_02952"/>
<dbReference type="eggNOG" id="COG5401">
    <property type="taxonomic scope" value="Bacteria"/>
</dbReference>
<proteinExistence type="predicted"/>
<dbReference type="InterPro" id="IPR019606">
    <property type="entry name" value="GerMN"/>
</dbReference>
<accession>M7MMJ2</accession>
<dbReference type="AlphaFoldDB" id="M7MMJ2"/>
<comment type="caution">
    <text evidence="2">The sequence shown here is derived from an EMBL/GenBank/DDBJ whole genome shotgun (WGS) entry which is preliminary data.</text>
</comment>
<sequence>MSHSSRSPRTRLVVLGLTAVLGTLAACGVGSPGEQYSMPKAATSLQAPTPQSSAEMESLNTTTHLPVYWLAETDGTVSLYREFVEIQGAADPIADSIGYMLSHKPQDPRYFSAWRPSTTVGASVSPDNVITVDLSEKAFGSKLDKGLAERTIAQLVYTATAAASNAGILTEGLQPSVRILVDGVSGYNAFGQVPLDHNFVRDIRLAAALWVIDPQFGRSTKSGQVTFHGVSAAFSGGEFWEITSRDPAEASDAVVASGDLHTGGQSLDQNEFSFTYVLSPGEYTFSVWGVDAATGKHAGTETKDFTVSK</sequence>
<dbReference type="RefSeq" id="WP_007272119.1">
    <property type="nucleotide sequence ID" value="NZ_AOCK01000009.1"/>
</dbReference>